<reference evidence="3 4" key="1">
    <citation type="submission" date="2015-07" db="EMBL/GenBank/DDBJ databases">
        <title>ATOL: Assembling a taxonomically balanced genome-scale reconstruction of the evolutionary history of the Enterobacteriaceae.</title>
        <authorList>
            <person name="Plunkett G.III."/>
            <person name="Neeno-Eckwall E.C."/>
            <person name="Glasner J.D."/>
            <person name="Perna N.T."/>
        </authorList>
    </citation>
    <scope>NUCLEOTIDE SEQUENCE [LARGE SCALE GENOMIC DNA]</scope>
    <source>
        <strain evidence="3 4">ATCC 35017</strain>
    </source>
</reference>
<feature type="domain" description="Fimbrial-type adhesion" evidence="2">
    <location>
        <begin position="254"/>
        <end position="438"/>
    </location>
</feature>
<dbReference type="PIRSF" id="PIRSF029766">
    <property type="entry name" value="UCP029766"/>
    <property type="match status" value="1"/>
</dbReference>
<evidence type="ECO:0000259" key="2">
    <source>
        <dbReference type="Pfam" id="PF00419"/>
    </source>
</evidence>
<evidence type="ECO:0000313" key="3">
    <source>
        <dbReference type="EMBL" id="KPD02093.1"/>
    </source>
</evidence>
<evidence type="ECO:0000313" key="4">
    <source>
        <dbReference type="Proteomes" id="UP000053226"/>
    </source>
</evidence>
<keyword evidence="1" id="KW-0732">Signal</keyword>
<organism evidence="3 4">
    <name type="scientific">Moellerella wisconsensis ATCC 35017</name>
    <dbReference type="NCBI Taxonomy" id="1354267"/>
    <lineage>
        <taxon>Bacteria</taxon>
        <taxon>Pseudomonadati</taxon>
        <taxon>Pseudomonadota</taxon>
        <taxon>Gammaproteobacteria</taxon>
        <taxon>Enterobacterales</taxon>
        <taxon>Morganellaceae</taxon>
        <taxon>Moellerella</taxon>
    </lineage>
</organism>
<sequence length="438" mass="46423">MKTKKIYIIMLICGLFTSLSSYARCTRVTSINAGADGRGASSGLGNINITSNYLQPVGSPLGSSIVSFSNSYSYPNPEAVLYECDITDKDSIYEVFATNGDDRVGGYWDIGAADGYPNYFATYFPYVAIKLTHLNSGKDFIRNWQEYPIQSYNTVGNKIQIRVKDFSQIRADAIKVSSLPGAKFSYCGSNTMAPTTGKSSYTCTQPNGYVHFKGPGISGETAGTDSNDHYGTWGTGRWMVIGMGTPPIASLSHTATCVVRNHTPLVILPTISVTELNAGKVSSSTFDINIECDNTMQSGIQTDNTSLGLQTTVEAFQKAQQLNLVNSQGGVSYLLSDGYGVNPSIATGVGIELSNTSTGAVMPFVGWSGCSTNTPCSAATSSASGWFPVLAGSSSVGSSASGYTNYLIQLTASLKKLPTEKVVSGAVDAKAYIIIKVQ</sequence>
<dbReference type="RefSeq" id="WP_053909009.1">
    <property type="nucleotide sequence ID" value="NZ_CAWMUS010000026.1"/>
</dbReference>
<dbReference type="GO" id="GO:0007155">
    <property type="term" value="P:cell adhesion"/>
    <property type="evidence" value="ECO:0007669"/>
    <property type="project" value="InterPro"/>
</dbReference>
<dbReference type="Pfam" id="PF00419">
    <property type="entry name" value="Fimbrial"/>
    <property type="match status" value="1"/>
</dbReference>
<dbReference type="InterPro" id="IPR011228">
    <property type="entry name" value="UCP029766"/>
</dbReference>
<comment type="caution">
    <text evidence="3">The sequence shown here is derived from an EMBL/GenBank/DDBJ whole genome shotgun (WGS) entry which is preliminary data.</text>
</comment>
<accession>A0A0N0I9E0</accession>
<feature type="chain" id="PRO_5005851175" description="Fimbrial-type adhesion domain-containing protein" evidence="1">
    <location>
        <begin position="24"/>
        <end position="438"/>
    </location>
</feature>
<gene>
    <name evidence="3" type="ORF">M992_2637</name>
</gene>
<protein>
    <recommendedName>
        <fullName evidence="2">Fimbrial-type adhesion domain-containing protein</fullName>
    </recommendedName>
</protein>
<dbReference type="SUPFAM" id="SSF49401">
    <property type="entry name" value="Bacterial adhesins"/>
    <property type="match status" value="1"/>
</dbReference>
<dbReference type="InterPro" id="IPR008966">
    <property type="entry name" value="Adhesion_dom_sf"/>
</dbReference>
<name>A0A0N0I9E0_9GAMM</name>
<dbReference type="OrthoDB" id="8875995at2"/>
<dbReference type="Proteomes" id="UP000053226">
    <property type="component" value="Unassembled WGS sequence"/>
</dbReference>
<dbReference type="InterPro" id="IPR000259">
    <property type="entry name" value="Adhesion_dom_fimbrial"/>
</dbReference>
<dbReference type="AlphaFoldDB" id="A0A0N0I9E0"/>
<evidence type="ECO:0000256" key="1">
    <source>
        <dbReference type="SAM" id="SignalP"/>
    </source>
</evidence>
<keyword evidence="4" id="KW-1185">Reference proteome</keyword>
<feature type="signal peptide" evidence="1">
    <location>
        <begin position="1"/>
        <end position="23"/>
    </location>
</feature>
<dbReference type="EMBL" id="LGAA01000026">
    <property type="protein sequence ID" value="KPD02093.1"/>
    <property type="molecule type" value="Genomic_DNA"/>
</dbReference>
<dbReference type="GO" id="GO:0009289">
    <property type="term" value="C:pilus"/>
    <property type="evidence" value="ECO:0007669"/>
    <property type="project" value="InterPro"/>
</dbReference>
<proteinExistence type="predicted"/>